<evidence type="ECO:0000259" key="4">
    <source>
        <dbReference type="Pfam" id="PF12905"/>
    </source>
</evidence>
<dbReference type="InterPro" id="IPR008979">
    <property type="entry name" value="Galactose-bd-like_sf"/>
</dbReference>
<dbReference type="InterPro" id="IPR014718">
    <property type="entry name" value="GH-type_carb-bd"/>
</dbReference>
<evidence type="ECO:0000313" key="12">
    <source>
        <dbReference type="Proteomes" id="UP000002294"/>
    </source>
</evidence>
<dbReference type="InterPro" id="IPR025706">
    <property type="entry name" value="Endoa_GalNAc"/>
</dbReference>
<evidence type="ECO:0000313" key="11">
    <source>
        <dbReference type="EMBL" id="ACV29694.1"/>
    </source>
</evidence>
<proteinExistence type="predicted"/>
<evidence type="ECO:0000259" key="7">
    <source>
        <dbReference type="Pfam" id="PF17974"/>
    </source>
</evidence>
<dbReference type="InterPro" id="IPR035152">
    <property type="entry name" value="GA-like"/>
</dbReference>
<dbReference type="SUPFAM" id="SSF46997">
    <property type="entry name" value="Bacterial immunoglobulin/albumin-binding domains"/>
    <property type="match status" value="1"/>
</dbReference>
<dbReference type="Proteomes" id="UP000002294">
    <property type="component" value="Chromosome"/>
</dbReference>
<dbReference type="Gene3D" id="2.60.40.1180">
    <property type="entry name" value="Golgi alpha-mannosidase II"/>
    <property type="match status" value="1"/>
</dbReference>
<dbReference type="InterPro" id="IPR040575">
    <property type="entry name" value="GH101_N"/>
</dbReference>
<dbReference type="InterPro" id="IPR040633">
    <property type="entry name" value="Gal_mutarotas_3"/>
</dbReference>
<dbReference type="CAZy" id="CBM32">
    <property type="family name" value="Carbohydrate-Binding Module Family 32"/>
</dbReference>
<name>C7RET1_ANAPD</name>
<dbReference type="eggNOG" id="COG0366">
    <property type="taxonomic scope" value="Bacteria"/>
</dbReference>
<dbReference type="InterPro" id="IPR040502">
    <property type="entry name" value="GH101_dom-6"/>
</dbReference>
<dbReference type="RefSeq" id="WP_015778590.1">
    <property type="nucleotide sequence ID" value="NC_013171.1"/>
</dbReference>
<dbReference type="HOGENOM" id="CLU_001105_0_0_9"/>
<dbReference type="InterPro" id="IPR009063">
    <property type="entry name" value="Ig/albumin-bd_sf"/>
</dbReference>
<feature type="compositionally biased region" description="Polar residues" evidence="2">
    <location>
        <begin position="197"/>
        <end position="207"/>
    </location>
</feature>
<feature type="compositionally biased region" description="Basic and acidic residues" evidence="2">
    <location>
        <begin position="1902"/>
        <end position="1915"/>
    </location>
</feature>
<dbReference type="CDD" id="cd14244">
    <property type="entry name" value="GH_101_like"/>
    <property type="match status" value="1"/>
</dbReference>
<keyword evidence="3" id="KW-0812">Transmembrane</keyword>
<keyword evidence="12" id="KW-1185">Reference proteome</keyword>
<keyword evidence="3" id="KW-1133">Transmembrane helix</keyword>
<keyword evidence="1" id="KW-0175">Coiled coil</keyword>
<dbReference type="Pfam" id="PF17451">
    <property type="entry name" value="Glyco_hyd_101C"/>
    <property type="match status" value="1"/>
</dbReference>
<evidence type="ECO:0000256" key="2">
    <source>
        <dbReference type="SAM" id="MobiDB-lite"/>
    </source>
</evidence>
<feature type="compositionally biased region" description="Basic and acidic residues" evidence="2">
    <location>
        <begin position="1924"/>
        <end position="1940"/>
    </location>
</feature>
<feature type="transmembrane region" description="Helical" evidence="3">
    <location>
        <begin position="20"/>
        <end position="40"/>
    </location>
</feature>
<dbReference type="Gene3D" id="2.70.98.10">
    <property type="match status" value="1"/>
</dbReference>
<dbReference type="KEGG" id="apr:Apre_1674"/>
<feature type="compositionally biased region" description="Acidic residues" evidence="2">
    <location>
        <begin position="95"/>
        <end position="117"/>
    </location>
</feature>
<gene>
    <name evidence="11" type="ordered locus">Apre_1674</name>
</gene>
<accession>C7RET1</accession>
<feature type="region of interest" description="Disordered" evidence="2">
    <location>
        <begin position="193"/>
        <end position="214"/>
    </location>
</feature>
<keyword evidence="3" id="KW-0472">Membrane</keyword>
<evidence type="ECO:0000259" key="9">
    <source>
        <dbReference type="Pfam" id="PF18080"/>
    </source>
</evidence>
<feature type="domain" description="Galactose mutarotase-like fold" evidence="9">
    <location>
        <begin position="374"/>
        <end position="642"/>
    </location>
</feature>
<feature type="domain" description="Endo-alpha-N-acetylgalactosaminidase" evidence="7">
    <location>
        <begin position="1269"/>
        <end position="1459"/>
    </location>
</feature>
<feature type="region of interest" description="Disordered" evidence="2">
    <location>
        <begin position="1865"/>
        <end position="1940"/>
    </location>
</feature>
<feature type="region of interest" description="Disordered" evidence="2">
    <location>
        <begin position="1804"/>
        <end position="1852"/>
    </location>
</feature>
<reference evidence="11 12" key="1">
    <citation type="journal article" date="2009" name="Stand. Genomic Sci.">
        <title>Complete genome sequence of Anaerococcus prevotii type strain (PC1).</title>
        <authorList>
            <person name="Labutti K."/>
            <person name="Pukall R."/>
            <person name="Steenblock K."/>
            <person name="Glavina Del Rio T."/>
            <person name="Tice H."/>
            <person name="Copeland A."/>
            <person name="Cheng J.F."/>
            <person name="Lucas S."/>
            <person name="Chen F."/>
            <person name="Nolan M."/>
            <person name="Bruce D."/>
            <person name="Goodwin L."/>
            <person name="Pitluck S."/>
            <person name="Ivanova N."/>
            <person name="Mavromatis K."/>
            <person name="Ovchinnikova G."/>
            <person name="Pati A."/>
            <person name="Chen A."/>
            <person name="Palaniappan K."/>
            <person name="Land M."/>
            <person name="Hauser L."/>
            <person name="Chang Y.J."/>
            <person name="Jeffries C.D."/>
            <person name="Chain P."/>
            <person name="Saunders E."/>
            <person name="Brettin T."/>
            <person name="Detter J.C."/>
            <person name="Han C."/>
            <person name="Goker M."/>
            <person name="Bristow J."/>
            <person name="Eisen J.A."/>
            <person name="Markowitz V."/>
            <person name="Hugenholtz P."/>
            <person name="Kyrpides N.C."/>
            <person name="Klenk H.P."/>
            <person name="Lapidus A."/>
        </authorList>
    </citation>
    <scope>NUCLEOTIDE SEQUENCE [LARGE SCALE GENOMIC DNA]</scope>
    <source>
        <strain evidence="12">ATCC 9321 / DSM 20548 / JCM 6508 / NCTC 11806 / PC1</strain>
    </source>
</reference>
<dbReference type="OrthoDB" id="1095434at2"/>
<feature type="transmembrane region" description="Helical" evidence="3">
    <location>
        <begin position="1942"/>
        <end position="1961"/>
    </location>
</feature>
<dbReference type="Gene3D" id="3.20.20.80">
    <property type="entry name" value="Glycosidases"/>
    <property type="match status" value="1"/>
</dbReference>
<dbReference type="Gene3D" id="2.60.120.870">
    <property type="match status" value="1"/>
</dbReference>
<evidence type="ECO:0000256" key="3">
    <source>
        <dbReference type="SAM" id="Phobius"/>
    </source>
</evidence>
<feature type="domain" description="Glycosyl hydrolase 101 beta-sandwich" evidence="5">
    <location>
        <begin position="941"/>
        <end position="1072"/>
    </location>
</feature>
<sequence>MVKENSKVEVKRNKKIPKKLIAAVIGMGIFSTMNYGLVYANSSNIDSKEETPPSEYQESLENNESIDEEIPNNQNESNDADNKKDLLDGESPKDEAEEENTENPENIEDKEDEVLENEETKNELAPQSEEKKEKSDNSENDSLDLSPDNSQEIEESSVGSSQKKEVIEWEKTSKNGEEVEEVIDEGVRYNKLESNKSNDNGLNTANYSKKGLESSKEGTNFNINFKDISNPKESRFGVFLNRAKDNNSAIFVGYDQAGWFWEYKLDGNGSWYQGPRKAIPKINEEQNLNISLTKDGQLNATVNDDKAFDTYVLPEDVWDKLKENTGLELKLGQWGNQKTSILVKTQDQNNIPKEESKIDEGEDFNDSKASYTNIKSADMDVKIDSKFPRIKEYTYKGRTLPGNEDFIDSLRINDIEVTPDVEFELISESSARYKMKVKDEENKIDAEIDAVISVEDNVLDFKVERIKNNNDIKGGEKISDKRLLLEKIDFGSNNLVSVSSDHEEAKFDGAKMNTNVRVSGDVHIDVTNPLENYNDKNEGYMYGFVSDRYLAAGLWSNSQYDESLNGGRAFTRIKTNKDTFGRTNYLGLASSPYYYQRAHNMRDENGKETGQYWIYNERTWKELPHSKVILTDDLNNDKKVDWQDGAIAYRKIMNNPMGSEYTKDLVAQRIAMNFGSQAQNPFLMTLDNLKKVYLHSDGLGQMILLKGYGSEGHDSGHLNYADIGKRIGGASDMKYLLEEGKDFGARIGIHVNASETYPESKYFNPERLRKNRDGSYAYGWNWIDQGINIDASYDLADDRYDRWTDLKNTLGTDALDFIYVDVWGNGQSGDNQAWATHTLAKELNEHGWRAAFEWGYAGEYDSTFQHWAADLTYGGYSLKGINSNITRFIRNHQKDSWVGNYPSYGGAAINPLLGGYDMKDFEGWQGRSNYRNFIQTLYKTNLPSKFIQHFEVVEWKNGKPVLMSNDGSTYEWTPEMYIRLKNDDHELEINRVSNDFNSEGYRQRTMTLDGRKIFNEDGSYLIPWYNDSKGDKLSDQEEKMYFYNPANGAKTFDMPDDWTGKAYVYKLTDLGRVEEKEISIIDGKITLDLETNTPYVLYKNKMDQSDEQVKDMNWSSGMHIKDTGFNSGNLDSWDIEGNSDNSVNIARSQADNPMLKIENNKEKVKLSQKLTDLKPNTSYALYVGVDNRSDSRAEISVDTGSKVVSNSTNRSLAQNYIKAYEHNTLTNNATVDDTSYFQNMYVFFTTGDDVSNVTVTISREEGEGASYFDGLRLVENNSNMFDESHDTKDSKVFKQDFENSAQGIFPFVIGNVEGVEDNRTHLSEKNDPYTQRDWNGKVISDVIDGNWSLKTNGLVGRNRLLYQTIPQNYNFEEGKTYLVEFDYEAGSDGTYAFVIGEGEYQAGSNYKIYSLGNTWENSSKAKRAKFLVEGGNNRWIGILSTNKGADTKGTGGNTANFRGYQDFILDNLTISPSKLSANLILDSFKSNLEEKKNYEDYTKESVNNYQDALKEIELADGKELTVEEANKLIDDYEKAQNELENIKKSIDAGDIDSYDVPSQDRASSILSAFDNNVSSIYHSPWNRSIMGEKLEVTLKNPTEVVSLDQLPRQSGSNGRIRNAKLEIIDDKDQVHTFEIKDWPNSPAWQQVDFGKPINMKKFILTVNNSHGGSKGENDIFVSAAELRFNLYKIAEGYSQTTDYQKLKKDLEAYKGEDPYIRRLLDHIDYLEANDLINEKSEAEIYEILSRLNEAYKKEYEKKLEEAKKAAIGKLAKNNINSPLFIDKVKRANTLEGLNSLVDELLKASGESPEIKPEDENTPELPDGKNHEIDEETDKEKESKDYDSKEKDHNSLESILDKIKKNALDNLKNPEIKEEAESTNPEKEKDKLNNSNKENAKNTDSSKQVDREKPDGDTSIEKISQVNEANKKDYNIPQKSGDKVKTGVGSITSVALGLVASIAGLFTTRKKNDYK</sequence>
<dbReference type="InterPro" id="IPR035364">
    <property type="entry name" value="Beta_sandwich_GH101"/>
</dbReference>
<feature type="compositionally biased region" description="Basic and acidic residues" evidence="2">
    <location>
        <begin position="1821"/>
        <end position="1852"/>
    </location>
</feature>
<dbReference type="Pfam" id="PF17573">
    <property type="entry name" value="GA-like"/>
    <property type="match status" value="1"/>
</dbReference>
<dbReference type="CAZy" id="GH101">
    <property type="family name" value="Glycoside Hydrolase Family 101"/>
</dbReference>
<dbReference type="Pfam" id="PF17995">
    <property type="entry name" value="GH101_N"/>
    <property type="match status" value="1"/>
</dbReference>
<evidence type="ECO:0000259" key="8">
    <source>
        <dbReference type="Pfam" id="PF17995"/>
    </source>
</evidence>
<feature type="region of interest" description="Disordered" evidence="2">
    <location>
        <begin position="44"/>
        <end position="169"/>
    </location>
</feature>
<organism evidence="11 12">
    <name type="scientific">Anaerococcus prevotii (strain ATCC 9321 / DSM 20548 / JCM 6508 / NCTC 11806 / PC1)</name>
    <name type="common">Peptostreptococcus prevotii</name>
    <name type="synonym">Peptococcus prevotii</name>
    <dbReference type="NCBI Taxonomy" id="525919"/>
    <lineage>
        <taxon>Bacteria</taxon>
        <taxon>Bacillati</taxon>
        <taxon>Bacillota</taxon>
        <taxon>Tissierellia</taxon>
        <taxon>Tissierellales</taxon>
        <taxon>Peptoniphilaceae</taxon>
        <taxon>Anaerococcus</taxon>
    </lineage>
</organism>
<dbReference type="Pfam" id="PF21466">
    <property type="entry name" value="GH101_dom-5"/>
    <property type="match status" value="1"/>
</dbReference>
<feature type="domain" description="Endo-alpha-N-acetylgalactosaminidase N-terminal" evidence="8">
    <location>
        <begin position="169"/>
        <end position="348"/>
    </location>
</feature>
<feature type="domain" description="Endo-alpha-N-acetylgalactosaminidase" evidence="10">
    <location>
        <begin position="1120"/>
        <end position="1268"/>
    </location>
</feature>
<feature type="coiled-coil region" evidence="1">
    <location>
        <begin position="1741"/>
        <end position="1772"/>
    </location>
</feature>
<feature type="compositionally biased region" description="Basic and acidic residues" evidence="2">
    <location>
        <begin position="1865"/>
        <end position="1887"/>
    </location>
</feature>
<feature type="compositionally biased region" description="Polar residues" evidence="2">
    <location>
        <begin position="1888"/>
        <end position="1901"/>
    </location>
</feature>
<dbReference type="Gene3D" id="2.60.120.260">
    <property type="entry name" value="Galactose-binding domain-like"/>
    <property type="match status" value="3"/>
</dbReference>
<feature type="compositionally biased region" description="Basic and acidic residues" evidence="2">
    <location>
        <begin position="80"/>
        <end position="94"/>
    </location>
</feature>
<dbReference type="GO" id="GO:0033926">
    <property type="term" value="F:endo-alpha-N-acetylgalactosaminidase activity"/>
    <property type="evidence" value="ECO:0007669"/>
    <property type="project" value="InterPro"/>
</dbReference>
<evidence type="ECO:0000259" key="6">
    <source>
        <dbReference type="Pfam" id="PF17573"/>
    </source>
</evidence>
<feature type="coiled-coil region" evidence="1">
    <location>
        <begin position="1515"/>
        <end position="1552"/>
    </location>
</feature>
<dbReference type="InterPro" id="IPR049314">
    <property type="entry name" value="GH101_dom-5"/>
</dbReference>
<dbReference type="STRING" id="525919.Apre_1674"/>
<dbReference type="GO" id="GO:0030246">
    <property type="term" value="F:carbohydrate binding"/>
    <property type="evidence" value="ECO:0007669"/>
    <property type="project" value="InterPro"/>
</dbReference>
<dbReference type="Pfam" id="PF17974">
    <property type="entry name" value="GalBD_like"/>
    <property type="match status" value="1"/>
</dbReference>
<dbReference type="Pfam" id="PF18080">
    <property type="entry name" value="Gal_mutarotas_3"/>
    <property type="match status" value="1"/>
</dbReference>
<feature type="compositionally biased region" description="Basic and acidic residues" evidence="2">
    <location>
        <begin position="118"/>
        <end position="137"/>
    </location>
</feature>
<dbReference type="EMBL" id="CP001708">
    <property type="protein sequence ID" value="ACV29694.1"/>
    <property type="molecule type" value="Genomic_DNA"/>
</dbReference>
<feature type="domain" description="GA-like" evidence="6">
    <location>
        <begin position="1753"/>
        <end position="1801"/>
    </location>
</feature>
<dbReference type="InterPro" id="IPR013780">
    <property type="entry name" value="Glyco_hydro_b"/>
</dbReference>
<dbReference type="SUPFAM" id="SSF49785">
    <property type="entry name" value="Galactose-binding domain-like"/>
    <property type="match status" value="1"/>
</dbReference>
<evidence type="ECO:0000256" key="1">
    <source>
        <dbReference type="SAM" id="Coils"/>
    </source>
</evidence>
<evidence type="ECO:0000259" key="10">
    <source>
        <dbReference type="Pfam" id="PF21466"/>
    </source>
</evidence>
<feature type="compositionally biased region" description="Polar residues" evidence="2">
    <location>
        <begin position="54"/>
        <end position="63"/>
    </location>
</feature>
<protein>
    <submittedName>
        <fullName evidence="11">Coagulation factor 5/8 type domain protein</fullName>
    </submittedName>
</protein>
<feature type="domain" description="Endo-alpha-N-acetylgalactosaminidase" evidence="4">
    <location>
        <begin position="643"/>
        <end position="934"/>
    </location>
</feature>
<dbReference type="Pfam" id="PF12905">
    <property type="entry name" value="Glyco_hydro_101"/>
    <property type="match status" value="1"/>
</dbReference>
<dbReference type="Gene3D" id="1.10.8.40">
    <property type="entry name" value="Albumin-binding domain"/>
    <property type="match status" value="1"/>
</dbReference>
<evidence type="ECO:0000259" key="5">
    <source>
        <dbReference type="Pfam" id="PF17451"/>
    </source>
</evidence>